<comment type="caution">
    <text evidence="3">The sequence shown here is derived from an EMBL/GenBank/DDBJ whole genome shotgun (WGS) entry which is preliminary data.</text>
</comment>
<reference evidence="3 4" key="1">
    <citation type="submission" date="2016-01" db="EMBL/GenBank/DDBJ databases">
        <title>Highly variable Streptococcus oralis are common among viridans streptococci isolated from primates.</title>
        <authorList>
            <person name="Denapaite D."/>
            <person name="Rieger M."/>
            <person name="Koendgen S."/>
            <person name="Brueckner R."/>
            <person name="Ochigava I."/>
            <person name="Kappeler P."/>
            <person name="Maetz-Rensing K."/>
            <person name="Leendertz F."/>
            <person name="Hakenbeck R."/>
        </authorList>
    </citation>
    <scope>NUCLEOTIDE SEQUENCE [LARGE SCALE GENOMIC DNA]</scope>
    <source>
        <strain evidence="3 4">DD08</strain>
    </source>
</reference>
<name>A0A139MY96_STRCR</name>
<keyword evidence="3" id="KW-0282">Flagellum</keyword>
<evidence type="ECO:0000256" key="1">
    <source>
        <dbReference type="SAM" id="MobiDB-lite"/>
    </source>
</evidence>
<protein>
    <submittedName>
        <fullName evidence="3">Flagellar hook-length control protein FliK</fullName>
    </submittedName>
</protein>
<feature type="compositionally biased region" description="Low complexity" evidence="1">
    <location>
        <begin position="33"/>
        <end position="70"/>
    </location>
</feature>
<dbReference type="Proteomes" id="UP000070377">
    <property type="component" value="Unassembled WGS sequence"/>
</dbReference>
<dbReference type="PROSITE" id="PS51257">
    <property type="entry name" value="PROKAR_LIPOPROTEIN"/>
    <property type="match status" value="1"/>
</dbReference>
<evidence type="ECO:0000256" key="2">
    <source>
        <dbReference type="SAM" id="SignalP"/>
    </source>
</evidence>
<feature type="signal peptide" evidence="2">
    <location>
        <begin position="1"/>
        <end position="23"/>
    </location>
</feature>
<organism evidence="3 4">
    <name type="scientific">Streptococcus cristatus</name>
    <dbReference type="NCBI Taxonomy" id="45634"/>
    <lineage>
        <taxon>Bacteria</taxon>
        <taxon>Bacillati</taxon>
        <taxon>Bacillota</taxon>
        <taxon>Bacilli</taxon>
        <taxon>Lactobacillales</taxon>
        <taxon>Streptococcaceae</taxon>
        <taxon>Streptococcus</taxon>
    </lineage>
</organism>
<feature type="compositionally biased region" description="Low complexity" evidence="1">
    <location>
        <begin position="87"/>
        <end position="145"/>
    </location>
</feature>
<gene>
    <name evidence="3" type="ORF">SCRDD08_01729</name>
</gene>
<feature type="chain" id="PRO_5039559152" evidence="2">
    <location>
        <begin position="24"/>
        <end position="253"/>
    </location>
</feature>
<dbReference type="STRING" id="45634.SCRDD08_01729"/>
<keyword evidence="3" id="KW-0969">Cilium</keyword>
<feature type="region of interest" description="Disordered" evidence="1">
    <location>
        <begin position="27"/>
        <end position="151"/>
    </location>
</feature>
<dbReference type="EMBL" id="LQRD01000068">
    <property type="protein sequence ID" value="KXT68703.1"/>
    <property type="molecule type" value="Genomic_DNA"/>
</dbReference>
<accession>A0A139MY96</accession>
<dbReference type="PATRIC" id="fig|45634.12.peg.1806"/>
<dbReference type="RefSeq" id="WP_061423305.1">
    <property type="nucleotide sequence ID" value="NZ_KQ969063.1"/>
</dbReference>
<evidence type="ECO:0000313" key="3">
    <source>
        <dbReference type="EMBL" id="KXT68703.1"/>
    </source>
</evidence>
<sequence length="253" mass="26169">MKTKTYTKLMAATVLASSLLLGACGHKEETKTSASSNKTVQTSSSSKVASSSKTSSAPKASSNASSNKTVGQAEQVQKAVESVQPSQNQTQQGVDQQVQAQQNTQAQSGQSQQAPSQQATPTQPTKPNQATQPAQPSQPAQNPATDRQLQNKQAETNARYKGVLNMVDGDFSAAAGNWTDAGGSTVTVSVGGQFSVKSANGTVNTYHVASYAYTLDDGRYTAQLGSAEPSAPKLGIQITTGADGKVASVQLIK</sequence>
<proteinExistence type="predicted"/>
<dbReference type="AlphaFoldDB" id="A0A139MY96"/>
<keyword evidence="3" id="KW-0966">Cell projection</keyword>
<evidence type="ECO:0000313" key="4">
    <source>
        <dbReference type="Proteomes" id="UP000070377"/>
    </source>
</evidence>
<keyword evidence="2" id="KW-0732">Signal</keyword>